<evidence type="ECO:0008006" key="4">
    <source>
        <dbReference type="Google" id="ProtNLM"/>
    </source>
</evidence>
<name>A0A1I2DKW8_9BACT</name>
<gene>
    <name evidence="2" type="ORF">SAMN04488541_100765</name>
</gene>
<sequence>MLRISFLSLIVLILSSFVSDTPKMVRKTLARNITALMPEDFRPMTDAEMASKYFTYRKPVAMFTNQDATVDFGFNVAATTWKYEDLALLQKFYKASIQNLYTSVDGNASSKTQDNKPTTSSGKPTESIHMIQEGIKEINKRKFIVFEFVGETKTDANSPIQRAKRVYTYIQYTIVDEEVYIFNFSAPAHLQKYWSPIAKQMMESLKM</sequence>
<dbReference type="RefSeq" id="WP_143090812.1">
    <property type="nucleotide sequence ID" value="NZ_FONY01000007.1"/>
</dbReference>
<evidence type="ECO:0000256" key="1">
    <source>
        <dbReference type="SAM" id="MobiDB-lite"/>
    </source>
</evidence>
<evidence type="ECO:0000313" key="3">
    <source>
        <dbReference type="Proteomes" id="UP000199513"/>
    </source>
</evidence>
<proteinExistence type="predicted"/>
<feature type="region of interest" description="Disordered" evidence="1">
    <location>
        <begin position="107"/>
        <end position="127"/>
    </location>
</feature>
<dbReference type="Proteomes" id="UP000199513">
    <property type="component" value="Unassembled WGS sequence"/>
</dbReference>
<keyword evidence="3" id="KW-1185">Reference proteome</keyword>
<accession>A0A1I2DKW8</accession>
<dbReference type="OrthoDB" id="249246at2"/>
<feature type="compositionally biased region" description="Polar residues" evidence="1">
    <location>
        <begin position="107"/>
        <end position="124"/>
    </location>
</feature>
<evidence type="ECO:0000313" key="2">
    <source>
        <dbReference type="EMBL" id="SFE81255.1"/>
    </source>
</evidence>
<dbReference type="Gene3D" id="3.40.1000.10">
    <property type="entry name" value="Mog1/PsbP, alpha/beta/alpha sandwich"/>
    <property type="match status" value="1"/>
</dbReference>
<protein>
    <recommendedName>
        <fullName evidence="4">PsbP protein</fullName>
    </recommendedName>
</protein>
<dbReference type="EMBL" id="FONY01000007">
    <property type="protein sequence ID" value="SFE81255.1"/>
    <property type="molecule type" value="Genomic_DNA"/>
</dbReference>
<reference evidence="2 3" key="1">
    <citation type="submission" date="2016-10" db="EMBL/GenBank/DDBJ databases">
        <authorList>
            <person name="de Groot N.N."/>
        </authorList>
    </citation>
    <scope>NUCLEOTIDE SEQUENCE [LARGE SCALE GENOMIC DNA]</scope>
    <source>
        <strain>GEY</strain>
        <strain evidence="3">DSM 9560</strain>
    </source>
</reference>
<dbReference type="AlphaFoldDB" id="A0A1I2DKW8"/>
<organism evidence="2 3">
    <name type="scientific">Thermoflexibacter ruber</name>
    <dbReference type="NCBI Taxonomy" id="1003"/>
    <lineage>
        <taxon>Bacteria</taxon>
        <taxon>Pseudomonadati</taxon>
        <taxon>Bacteroidota</taxon>
        <taxon>Cytophagia</taxon>
        <taxon>Cytophagales</taxon>
        <taxon>Thermoflexibacteraceae</taxon>
        <taxon>Thermoflexibacter</taxon>
    </lineage>
</organism>